<proteinExistence type="inferred from homology"/>
<evidence type="ECO:0000256" key="1">
    <source>
        <dbReference type="ARBA" id="ARBA00003913"/>
    </source>
</evidence>
<dbReference type="GO" id="GO:0006886">
    <property type="term" value="P:intracellular protein transport"/>
    <property type="evidence" value="ECO:0007669"/>
    <property type="project" value="InterPro"/>
</dbReference>
<protein>
    <submittedName>
        <fullName evidence="9">Clathrin light chain 1</fullName>
    </submittedName>
</protein>
<comment type="function">
    <text evidence="1">Clathrin is the major protein of the polyhedral coat of coated pits and vesicles.</text>
</comment>
<evidence type="ECO:0000256" key="4">
    <source>
        <dbReference type="ARBA" id="ARBA00005263"/>
    </source>
</evidence>
<evidence type="ECO:0000313" key="10">
    <source>
        <dbReference type="Proteomes" id="UP000327157"/>
    </source>
</evidence>
<feature type="compositionally biased region" description="Low complexity" evidence="8">
    <location>
        <begin position="155"/>
        <end position="177"/>
    </location>
</feature>
<reference evidence="9 10" key="2">
    <citation type="submission" date="2019-11" db="EMBL/GenBank/DDBJ databases">
        <title>A de novo genome assembly of a pear dwarfing rootstock.</title>
        <authorList>
            <person name="Wang F."/>
            <person name="Wang J."/>
            <person name="Li S."/>
            <person name="Zhang Y."/>
            <person name="Fang M."/>
            <person name="Ma L."/>
            <person name="Zhao Y."/>
            <person name="Jiang S."/>
        </authorList>
    </citation>
    <scope>NUCLEOTIDE SEQUENCE [LARGE SCALE GENOMIC DNA]</scope>
    <source>
        <strain evidence="9">S2</strain>
        <tissue evidence="9">Leaf</tissue>
    </source>
</reference>
<dbReference type="PANTHER" id="PTHR10639">
    <property type="entry name" value="CLATHRIN LIGHT CHAIN"/>
    <property type="match status" value="1"/>
</dbReference>
<keyword evidence="5" id="KW-0472">Membrane</keyword>
<reference evidence="9 10" key="1">
    <citation type="submission" date="2019-09" db="EMBL/GenBank/DDBJ databases">
        <authorList>
            <person name="Ou C."/>
        </authorList>
    </citation>
    <scope>NUCLEOTIDE SEQUENCE [LARGE SCALE GENOMIC DNA]</scope>
    <source>
        <strain evidence="9">S2</strain>
        <tissue evidence="9">Leaf</tissue>
    </source>
</reference>
<organism evidence="9 10">
    <name type="scientific">Pyrus ussuriensis x Pyrus communis</name>
    <dbReference type="NCBI Taxonomy" id="2448454"/>
    <lineage>
        <taxon>Eukaryota</taxon>
        <taxon>Viridiplantae</taxon>
        <taxon>Streptophyta</taxon>
        <taxon>Embryophyta</taxon>
        <taxon>Tracheophyta</taxon>
        <taxon>Spermatophyta</taxon>
        <taxon>Magnoliopsida</taxon>
        <taxon>eudicotyledons</taxon>
        <taxon>Gunneridae</taxon>
        <taxon>Pentapetalae</taxon>
        <taxon>rosids</taxon>
        <taxon>fabids</taxon>
        <taxon>Rosales</taxon>
        <taxon>Rosaceae</taxon>
        <taxon>Amygdaloideae</taxon>
        <taxon>Maleae</taxon>
        <taxon>Pyrus</taxon>
    </lineage>
</organism>
<evidence type="ECO:0000256" key="7">
    <source>
        <dbReference type="ARBA" id="ARBA00023329"/>
    </source>
</evidence>
<dbReference type="GO" id="GO:0005198">
    <property type="term" value="F:structural molecule activity"/>
    <property type="evidence" value="ECO:0007669"/>
    <property type="project" value="InterPro"/>
</dbReference>
<accession>A0A5N5FMJ8</accession>
<name>A0A5N5FMJ8_9ROSA</name>
<evidence type="ECO:0000256" key="8">
    <source>
        <dbReference type="SAM" id="MobiDB-lite"/>
    </source>
</evidence>
<evidence type="ECO:0000256" key="3">
    <source>
        <dbReference type="ARBA" id="ARBA00004277"/>
    </source>
</evidence>
<evidence type="ECO:0000256" key="6">
    <source>
        <dbReference type="ARBA" id="ARBA00023176"/>
    </source>
</evidence>
<keyword evidence="6" id="KW-0168">Coated pit</keyword>
<evidence type="ECO:0000256" key="2">
    <source>
        <dbReference type="ARBA" id="ARBA00004180"/>
    </source>
</evidence>
<comment type="similarity">
    <text evidence="4">Belongs to the clathrin light chain family.</text>
</comment>
<keyword evidence="10" id="KW-1185">Reference proteome</keyword>
<comment type="caution">
    <text evidence="9">The sequence shown here is derived from an EMBL/GenBank/DDBJ whole genome shotgun (WGS) entry which is preliminary data.</text>
</comment>
<evidence type="ECO:0000256" key="5">
    <source>
        <dbReference type="ARBA" id="ARBA00023136"/>
    </source>
</evidence>
<dbReference type="InterPro" id="IPR000996">
    <property type="entry name" value="Clathrin_L-chain"/>
</dbReference>
<dbReference type="GO" id="GO:0030130">
    <property type="term" value="C:clathrin coat of trans-Golgi network vesicle"/>
    <property type="evidence" value="ECO:0007669"/>
    <property type="project" value="InterPro"/>
</dbReference>
<feature type="compositionally biased region" description="Basic and acidic residues" evidence="8">
    <location>
        <begin position="144"/>
        <end position="154"/>
    </location>
</feature>
<dbReference type="AlphaFoldDB" id="A0A5N5FMJ8"/>
<comment type="subcellular location">
    <subcellularLocation>
        <location evidence="2">Cytoplasmic vesicle membrane</location>
        <topology evidence="2">Peripheral membrane protein</topology>
        <orientation evidence="2">Cytoplasmic side</orientation>
    </subcellularLocation>
    <subcellularLocation>
        <location evidence="3">Membrane</location>
        <location evidence="3">Coated pit</location>
        <topology evidence="3">Peripheral membrane protein</topology>
        <orientation evidence="3">Cytoplasmic side</orientation>
    </subcellularLocation>
</comment>
<gene>
    <name evidence="9" type="ORF">D8674_039567</name>
</gene>
<dbReference type="Proteomes" id="UP000327157">
    <property type="component" value="Unassembled WGS sequence"/>
</dbReference>
<dbReference type="GO" id="GO:0072583">
    <property type="term" value="P:clathrin-dependent endocytosis"/>
    <property type="evidence" value="ECO:0007669"/>
    <property type="project" value="TreeGrafter"/>
</dbReference>
<feature type="region of interest" description="Disordered" evidence="8">
    <location>
        <begin position="139"/>
        <end position="196"/>
    </location>
</feature>
<dbReference type="GO" id="GO:0032050">
    <property type="term" value="F:clathrin heavy chain binding"/>
    <property type="evidence" value="ECO:0007669"/>
    <property type="project" value="TreeGrafter"/>
</dbReference>
<sequence>MRGEGFAHREWRRRNVIHLEEKEKREGKMRNQLIDEAEEFKRAFYEKWKLNCETNKAYNRERKKVVILKRIMLFYIFRSPNSLALPPSALLAYFPEVETEPSATHDAAPTCQRWQGCKGRKRRKGCKGFKGWKGYKRCKRRKGGKDAKGKDAKNGKINSPTAAGAAAASAPVSSKPEAPGEPQGEQHSETTLTPAE</sequence>
<dbReference type="OrthoDB" id="692902at2759"/>
<keyword evidence="7" id="KW-0968">Cytoplasmic vesicle</keyword>
<dbReference type="GO" id="GO:0030132">
    <property type="term" value="C:clathrin coat of coated pit"/>
    <property type="evidence" value="ECO:0007669"/>
    <property type="project" value="InterPro"/>
</dbReference>
<dbReference type="PANTHER" id="PTHR10639:SF33">
    <property type="entry name" value="CLATHRIN LIGHT CHAIN 1"/>
    <property type="match status" value="1"/>
</dbReference>
<dbReference type="EMBL" id="SMOL01000627">
    <property type="protein sequence ID" value="KAB2604375.1"/>
    <property type="molecule type" value="Genomic_DNA"/>
</dbReference>
<evidence type="ECO:0000313" key="9">
    <source>
        <dbReference type="EMBL" id="KAB2604375.1"/>
    </source>
</evidence>